<proteinExistence type="predicted"/>
<dbReference type="InterPro" id="IPR017850">
    <property type="entry name" value="Alkaline_phosphatase_core_sf"/>
</dbReference>
<evidence type="ECO:0000313" key="1">
    <source>
        <dbReference type="EMBL" id="GCE20330.1"/>
    </source>
</evidence>
<organism evidence="1 2">
    <name type="scientific">Dictyobacter kobayashii</name>
    <dbReference type="NCBI Taxonomy" id="2014872"/>
    <lineage>
        <taxon>Bacteria</taxon>
        <taxon>Bacillati</taxon>
        <taxon>Chloroflexota</taxon>
        <taxon>Ktedonobacteria</taxon>
        <taxon>Ktedonobacterales</taxon>
        <taxon>Dictyobacteraceae</taxon>
        <taxon>Dictyobacter</taxon>
    </lineage>
</organism>
<dbReference type="AlphaFoldDB" id="A0A402AMV6"/>
<sequence>MKLSRRAMIKDGMLVVSAGMVMPAIFSRGVASAKALQLDHAHTAMASNDHTLIVVQMAGGNDGLNTVVPYTDATYHKMRPTLGLAEDKVLHLDDRLGLHPNLAPLKNLWDQGHLAIVEGVGYPNQSLSHFQAMDIWQTLDMTGNGSEGWLGKLVAGLVDKDGHPFKAMDIGTQTAQALSSITTPVPTLASTQSYRLSTDPTEPDGGNARLQALLKLYNTYPRSSPYAALLDTTALNAHEGGRQLLQAEATYQPAVTYPQGPFATGLKTLAEAIVQGLGLRVGYVTLGGFDTHANQTATHETLLKTLADGLAAFYTDLEKHGKADNVVVMTWSEFGRRVEENGSLGTDHGTAAPLFVMGNAIHKGIYGEPPDLKNLDQVGNLKYTVDFRSIYATVLDRWMGASSKAVLGGSYDTNAQNFLPQL</sequence>
<evidence type="ECO:0008006" key="3">
    <source>
        <dbReference type="Google" id="ProtNLM"/>
    </source>
</evidence>
<gene>
    <name evidence="1" type="ORF">KDK_41300</name>
</gene>
<dbReference type="PANTHER" id="PTHR43737:SF1">
    <property type="entry name" value="DUF1501 DOMAIN-CONTAINING PROTEIN"/>
    <property type="match status" value="1"/>
</dbReference>
<dbReference type="Pfam" id="PF07394">
    <property type="entry name" value="DUF1501"/>
    <property type="match status" value="1"/>
</dbReference>
<dbReference type="PANTHER" id="PTHR43737">
    <property type="entry name" value="BLL7424 PROTEIN"/>
    <property type="match status" value="1"/>
</dbReference>
<comment type="caution">
    <text evidence="1">The sequence shown here is derived from an EMBL/GenBank/DDBJ whole genome shotgun (WGS) entry which is preliminary data.</text>
</comment>
<dbReference type="EMBL" id="BIFS01000001">
    <property type="protein sequence ID" value="GCE20330.1"/>
    <property type="molecule type" value="Genomic_DNA"/>
</dbReference>
<accession>A0A402AMV6</accession>
<name>A0A402AMV6_9CHLR</name>
<dbReference type="RefSeq" id="WP_161977503.1">
    <property type="nucleotide sequence ID" value="NZ_BIFS01000001.1"/>
</dbReference>
<dbReference type="SUPFAM" id="SSF53649">
    <property type="entry name" value="Alkaline phosphatase-like"/>
    <property type="match status" value="1"/>
</dbReference>
<reference evidence="2" key="1">
    <citation type="submission" date="2018-12" db="EMBL/GenBank/DDBJ databases">
        <title>Tengunoibacter tsumagoiensis gen. nov., sp. nov., Dictyobacter kobayashii sp. nov., D. alpinus sp. nov., and D. joshuensis sp. nov. and description of Dictyobacteraceae fam. nov. within the order Ktedonobacterales isolated from Tengu-no-mugimeshi.</title>
        <authorList>
            <person name="Wang C.M."/>
            <person name="Zheng Y."/>
            <person name="Sakai Y."/>
            <person name="Toyoda A."/>
            <person name="Minakuchi Y."/>
            <person name="Abe K."/>
            <person name="Yokota A."/>
            <person name="Yabe S."/>
        </authorList>
    </citation>
    <scope>NUCLEOTIDE SEQUENCE [LARGE SCALE GENOMIC DNA]</scope>
    <source>
        <strain evidence="2">Uno11</strain>
    </source>
</reference>
<protein>
    <recommendedName>
        <fullName evidence="3">DUF1501 domain-containing protein</fullName>
    </recommendedName>
</protein>
<dbReference type="PROSITE" id="PS51318">
    <property type="entry name" value="TAT"/>
    <property type="match status" value="1"/>
</dbReference>
<evidence type="ECO:0000313" key="2">
    <source>
        <dbReference type="Proteomes" id="UP000287188"/>
    </source>
</evidence>
<dbReference type="InterPro" id="IPR006311">
    <property type="entry name" value="TAT_signal"/>
</dbReference>
<dbReference type="Proteomes" id="UP000287188">
    <property type="component" value="Unassembled WGS sequence"/>
</dbReference>
<dbReference type="InterPro" id="IPR010869">
    <property type="entry name" value="DUF1501"/>
</dbReference>
<keyword evidence="2" id="KW-1185">Reference proteome</keyword>